<sequence length="309" mass="33647">MAILYAADPSEADQWLGSIREIDPALIFRHWPDYGPAEEIDFIIVSGHLPGDLSAFTHVRGIQSTWAGVNHLMQGGGLPAGVPLARMVDDGLTVSMSEYMVFHVLDRLRQGKALRQAQREHVWADHPVPVEQRPTIGIMGLGTLGQDAARQLLPLGLTLRGWSRTAKQVDGVESFAGLDALPAFLGGCDILICLLPLTPETTGILNRRLFDLLPKHACLINAARGAHLVEEDLLAVLDSGHLDHAVLDVFRTEPLPAGHPFWAHPKITITPHIAAITRPGTGAALIVENYRRATAGERLQNQVDRAQGY</sequence>
<proteinExistence type="predicted"/>
<keyword evidence="1" id="KW-0560">Oxidoreductase</keyword>
<gene>
    <name evidence="4" type="ORF">SMD27_22695</name>
</gene>
<evidence type="ECO:0000313" key="5">
    <source>
        <dbReference type="Proteomes" id="UP001279642"/>
    </source>
</evidence>
<dbReference type="InterPro" id="IPR036291">
    <property type="entry name" value="NAD(P)-bd_dom_sf"/>
</dbReference>
<name>A0ABU5EI13_9PROT</name>
<dbReference type="PANTHER" id="PTHR43333:SF1">
    <property type="entry name" value="D-ISOMER SPECIFIC 2-HYDROXYACID DEHYDROGENASE NAD-BINDING DOMAIN-CONTAINING PROTEIN"/>
    <property type="match status" value="1"/>
</dbReference>
<organism evidence="4 5">
    <name type="scientific">Dongia soli</name>
    <dbReference type="NCBI Taxonomy" id="600628"/>
    <lineage>
        <taxon>Bacteria</taxon>
        <taxon>Pseudomonadati</taxon>
        <taxon>Pseudomonadota</taxon>
        <taxon>Alphaproteobacteria</taxon>
        <taxon>Rhodospirillales</taxon>
        <taxon>Dongiaceae</taxon>
        <taxon>Dongia</taxon>
    </lineage>
</organism>
<keyword evidence="2" id="KW-0520">NAD</keyword>
<reference evidence="4 5" key="1">
    <citation type="journal article" date="2016" name="Antonie Van Leeuwenhoek">
        <title>Dongia soli sp. nov., isolated from soil from Dokdo, Korea.</title>
        <authorList>
            <person name="Kim D.U."/>
            <person name="Lee H."/>
            <person name="Kim H."/>
            <person name="Kim S.G."/>
            <person name="Ka J.O."/>
        </authorList>
    </citation>
    <scope>NUCLEOTIDE SEQUENCE [LARGE SCALE GENOMIC DNA]</scope>
    <source>
        <strain evidence="4 5">D78</strain>
    </source>
</reference>
<keyword evidence="5" id="KW-1185">Reference proteome</keyword>
<evidence type="ECO:0000259" key="3">
    <source>
        <dbReference type="Pfam" id="PF02826"/>
    </source>
</evidence>
<dbReference type="Proteomes" id="UP001279642">
    <property type="component" value="Unassembled WGS sequence"/>
</dbReference>
<feature type="domain" description="D-isomer specific 2-hydroxyacid dehydrogenase NAD-binding" evidence="3">
    <location>
        <begin position="103"/>
        <end position="274"/>
    </location>
</feature>
<evidence type="ECO:0000313" key="4">
    <source>
        <dbReference type="EMBL" id="MDY0885664.1"/>
    </source>
</evidence>
<dbReference type="Gene3D" id="3.40.50.720">
    <property type="entry name" value="NAD(P)-binding Rossmann-like Domain"/>
    <property type="match status" value="2"/>
</dbReference>
<dbReference type="RefSeq" id="WP_320510739.1">
    <property type="nucleotide sequence ID" value="NZ_JAXCLW010000012.1"/>
</dbReference>
<dbReference type="Pfam" id="PF02826">
    <property type="entry name" value="2-Hacid_dh_C"/>
    <property type="match status" value="1"/>
</dbReference>
<dbReference type="CDD" id="cd12164">
    <property type="entry name" value="GDH_like_2"/>
    <property type="match status" value="1"/>
</dbReference>
<dbReference type="EMBL" id="JAXCLW010000012">
    <property type="protein sequence ID" value="MDY0885664.1"/>
    <property type="molecule type" value="Genomic_DNA"/>
</dbReference>
<dbReference type="SUPFAM" id="SSF51735">
    <property type="entry name" value="NAD(P)-binding Rossmann-fold domains"/>
    <property type="match status" value="1"/>
</dbReference>
<protein>
    <submittedName>
        <fullName evidence="4">Glyoxylate/hydroxypyruvate reductase A</fullName>
    </submittedName>
</protein>
<accession>A0ABU5EI13</accession>
<comment type="caution">
    <text evidence="4">The sequence shown here is derived from an EMBL/GenBank/DDBJ whole genome shotgun (WGS) entry which is preliminary data.</text>
</comment>
<dbReference type="PANTHER" id="PTHR43333">
    <property type="entry name" value="2-HACID_DH_C DOMAIN-CONTAINING PROTEIN"/>
    <property type="match status" value="1"/>
</dbReference>
<dbReference type="InterPro" id="IPR006140">
    <property type="entry name" value="D-isomer_DH_NAD-bd"/>
</dbReference>
<evidence type="ECO:0000256" key="1">
    <source>
        <dbReference type="ARBA" id="ARBA00023002"/>
    </source>
</evidence>
<evidence type="ECO:0000256" key="2">
    <source>
        <dbReference type="ARBA" id="ARBA00023027"/>
    </source>
</evidence>